<protein>
    <submittedName>
        <fullName evidence="1">Uncharacterized protein</fullName>
    </submittedName>
</protein>
<evidence type="ECO:0000313" key="2">
    <source>
        <dbReference type="Proteomes" id="UP001454036"/>
    </source>
</evidence>
<accession>A0AAV3PSN0</accession>
<proteinExistence type="predicted"/>
<evidence type="ECO:0000313" key="1">
    <source>
        <dbReference type="EMBL" id="GAA0154156.1"/>
    </source>
</evidence>
<dbReference type="EMBL" id="BAABME010018533">
    <property type="protein sequence ID" value="GAA0154156.1"/>
    <property type="molecule type" value="Genomic_DNA"/>
</dbReference>
<comment type="caution">
    <text evidence="1">The sequence shown here is derived from an EMBL/GenBank/DDBJ whole genome shotgun (WGS) entry which is preliminary data.</text>
</comment>
<organism evidence="1 2">
    <name type="scientific">Lithospermum erythrorhizon</name>
    <name type="common">Purple gromwell</name>
    <name type="synonym">Lithospermum officinale var. erythrorhizon</name>
    <dbReference type="NCBI Taxonomy" id="34254"/>
    <lineage>
        <taxon>Eukaryota</taxon>
        <taxon>Viridiplantae</taxon>
        <taxon>Streptophyta</taxon>
        <taxon>Embryophyta</taxon>
        <taxon>Tracheophyta</taxon>
        <taxon>Spermatophyta</taxon>
        <taxon>Magnoliopsida</taxon>
        <taxon>eudicotyledons</taxon>
        <taxon>Gunneridae</taxon>
        <taxon>Pentapetalae</taxon>
        <taxon>asterids</taxon>
        <taxon>lamiids</taxon>
        <taxon>Boraginales</taxon>
        <taxon>Boraginaceae</taxon>
        <taxon>Boraginoideae</taxon>
        <taxon>Lithospermeae</taxon>
        <taxon>Lithospermum</taxon>
    </lineage>
</organism>
<name>A0AAV3PSN0_LITER</name>
<gene>
    <name evidence="1" type="ORF">LIER_37813</name>
</gene>
<reference evidence="1 2" key="1">
    <citation type="submission" date="2024-01" db="EMBL/GenBank/DDBJ databases">
        <title>The complete chloroplast genome sequence of Lithospermum erythrorhizon: insights into the phylogenetic relationship among Boraginaceae species and the maternal lineages of purple gromwells.</title>
        <authorList>
            <person name="Okada T."/>
            <person name="Watanabe K."/>
        </authorList>
    </citation>
    <scope>NUCLEOTIDE SEQUENCE [LARGE SCALE GENOMIC DNA]</scope>
</reference>
<keyword evidence="2" id="KW-1185">Reference proteome</keyword>
<dbReference type="AlphaFoldDB" id="A0AAV3PSN0"/>
<dbReference type="Proteomes" id="UP001454036">
    <property type="component" value="Unassembled WGS sequence"/>
</dbReference>
<sequence length="97" mass="10805">MPPSWVPLDPPVVFRASKELGETTWFCDMTALSFPEFFNPFPFSEEEPTRSSHSCTTDEGVEFFGYDSLRGGSCRGLTRVFTLVTLGGIDLSWLGTD</sequence>